<dbReference type="EMBL" id="BK016265">
    <property type="protein sequence ID" value="DAG06049.1"/>
    <property type="molecule type" value="Genomic_DNA"/>
</dbReference>
<protein>
    <submittedName>
        <fullName evidence="1">Uncharacterized protein</fullName>
    </submittedName>
</protein>
<organism evidence="1">
    <name type="scientific">Myoviridae sp. ctkfK18</name>
    <dbReference type="NCBI Taxonomy" id="2825165"/>
    <lineage>
        <taxon>Viruses</taxon>
        <taxon>Duplodnaviria</taxon>
        <taxon>Heunggongvirae</taxon>
        <taxon>Uroviricota</taxon>
        <taxon>Caudoviricetes</taxon>
    </lineage>
</organism>
<proteinExistence type="predicted"/>
<sequence length="563" mass="66187">MENKMFFLKKGRGIEFESIIGGKSIPCIRSSSSNSTNIIKIVEGLNHFLEYFYINDKAEYYRLGQFLFRKIVEMYNDTSLLTRNADETFNEKFYALIEKHVTFDEYLVTCVCKYVDAISIDNIDDKPAETEVTLDNLNCRIIHCLNILIKIGYIFNGILNNTNNKKEDDYLQFIDKILDNLCNVYAKCFPIDRSIDELKSEIHHFFTEFYINQWTKENTENFVIKFSEFGMSEQRLADDARKIIWKALRKYTPPLKDQTDEELAKKYSVSVKDMNKVVYNMTCDWEDFMFANKNLSKFITSVYMNIVKNQDKRKEIPEVNQIDIVQDSYSDTNKDIALYSDRTAFLYSTRIKTARELMDKFIMELATIYKNLLDTRGLETAEKMSNFVKNNIVINKDHLFNQLIINKCLLAVIGEYKTYSNLIFGTSNQNILALFYFRVMDDPELEFLHNICRIITMQDSKIPITPLNDADIIALLNKGELEISLEDFKSLMNMYMGDVDTYSPSIHEMYDILRLLNSPKMLRNLLFPKQYPIEFDDNEETNPYEEYINRPPIVNSLFSEFVR</sequence>
<accession>A0A8S5VGY6</accession>
<reference evidence="1" key="1">
    <citation type="journal article" date="2021" name="Proc. Natl. Acad. Sci. U.S.A.">
        <title>A Catalog of Tens of Thousands of Viruses from Human Metagenomes Reveals Hidden Associations with Chronic Diseases.</title>
        <authorList>
            <person name="Tisza M.J."/>
            <person name="Buck C.B."/>
        </authorList>
    </citation>
    <scope>NUCLEOTIDE SEQUENCE</scope>
    <source>
        <strain evidence="1">CtkfK18</strain>
    </source>
</reference>
<name>A0A8S5VGY6_9CAUD</name>
<evidence type="ECO:0000313" key="1">
    <source>
        <dbReference type="EMBL" id="DAG06049.1"/>
    </source>
</evidence>